<keyword evidence="11" id="KW-0963">Cytoplasm</keyword>
<keyword evidence="14" id="KW-1185">Reference proteome</keyword>
<keyword evidence="10 11" id="KW-0460">Magnesium</keyword>
<dbReference type="Pfam" id="PF00075">
    <property type="entry name" value="RNase_H"/>
    <property type="match status" value="1"/>
</dbReference>
<dbReference type="Proteomes" id="UP000318626">
    <property type="component" value="Chromosome"/>
</dbReference>
<name>A0A518C577_9BACT</name>
<keyword evidence="6 11" id="KW-0540">Nuclease</keyword>
<dbReference type="EC" id="3.1.26.4" evidence="5 11"/>
<evidence type="ECO:0000256" key="2">
    <source>
        <dbReference type="ARBA" id="ARBA00004065"/>
    </source>
</evidence>
<dbReference type="AlphaFoldDB" id="A0A518C577"/>
<evidence type="ECO:0000256" key="9">
    <source>
        <dbReference type="ARBA" id="ARBA00022801"/>
    </source>
</evidence>
<dbReference type="InterPro" id="IPR050092">
    <property type="entry name" value="RNase_H"/>
</dbReference>
<gene>
    <name evidence="13" type="primary">rnhA_1</name>
    <name evidence="11" type="synonym">rnhA</name>
    <name evidence="13" type="ORF">Pan97_13900</name>
</gene>
<keyword evidence="7 11" id="KW-0479">Metal-binding</keyword>
<comment type="function">
    <text evidence="2 11">Endonuclease that specifically degrades the RNA of RNA-DNA hybrids.</text>
</comment>
<comment type="subunit">
    <text evidence="4 11">Monomer.</text>
</comment>
<proteinExistence type="inferred from homology"/>
<comment type="catalytic activity">
    <reaction evidence="1 11">
        <text>Endonucleolytic cleavage to 5'-phosphomonoester.</text>
        <dbReference type="EC" id="3.1.26.4"/>
    </reaction>
</comment>
<evidence type="ECO:0000256" key="5">
    <source>
        <dbReference type="ARBA" id="ARBA00012180"/>
    </source>
</evidence>
<feature type="binding site" evidence="11">
    <location>
        <position position="143"/>
    </location>
    <ligand>
        <name>Mg(2+)</name>
        <dbReference type="ChEBI" id="CHEBI:18420"/>
        <label>2</label>
    </ligand>
</feature>
<dbReference type="FunFam" id="3.30.420.10:FF:000089">
    <property type="entry name" value="Ribonuclease H"/>
    <property type="match status" value="1"/>
</dbReference>
<keyword evidence="9 11" id="KW-0378">Hydrolase</keyword>
<evidence type="ECO:0000256" key="4">
    <source>
        <dbReference type="ARBA" id="ARBA00011245"/>
    </source>
</evidence>
<dbReference type="GO" id="GO:0005737">
    <property type="term" value="C:cytoplasm"/>
    <property type="evidence" value="ECO:0007669"/>
    <property type="project" value="UniProtKB-SubCell"/>
</dbReference>
<dbReference type="Gene3D" id="3.30.420.10">
    <property type="entry name" value="Ribonuclease H-like superfamily/Ribonuclease H"/>
    <property type="match status" value="1"/>
</dbReference>
<dbReference type="InterPro" id="IPR012337">
    <property type="entry name" value="RNaseH-like_sf"/>
</dbReference>
<sequence>MAATFEPEVLLYTDGACSGNPGPGGWAFILKHPSTGKEMEKSGGERETTNNRMELMAVIQGLQTLSRACSIELFTDSVYVGKGMTEWMPKWKKNNWQRKEGKQWKPVKNDDLWKQLDEQLQKHRVKYTRVAGHSGHPENDRCDELAVAAYQPYR</sequence>
<dbReference type="PANTHER" id="PTHR10642">
    <property type="entry name" value="RIBONUCLEASE H1"/>
    <property type="match status" value="1"/>
</dbReference>
<dbReference type="InterPro" id="IPR036397">
    <property type="entry name" value="RNaseH_sf"/>
</dbReference>
<feature type="binding site" evidence="11">
    <location>
        <position position="76"/>
    </location>
    <ligand>
        <name>Mg(2+)</name>
        <dbReference type="ChEBI" id="CHEBI:18420"/>
        <label>1</label>
    </ligand>
</feature>
<dbReference type="SUPFAM" id="SSF53098">
    <property type="entry name" value="Ribonuclease H-like"/>
    <property type="match status" value="1"/>
</dbReference>
<dbReference type="InterPro" id="IPR022892">
    <property type="entry name" value="RNaseHI"/>
</dbReference>
<dbReference type="RefSeq" id="WP_144971349.1">
    <property type="nucleotide sequence ID" value="NZ_CP036289.1"/>
</dbReference>
<evidence type="ECO:0000256" key="8">
    <source>
        <dbReference type="ARBA" id="ARBA00022759"/>
    </source>
</evidence>
<feature type="domain" description="RNase H type-1" evidence="12">
    <location>
        <begin position="5"/>
        <end position="151"/>
    </location>
</feature>
<dbReference type="PROSITE" id="PS50879">
    <property type="entry name" value="RNASE_H_1"/>
    <property type="match status" value="1"/>
</dbReference>
<dbReference type="HAMAP" id="MF_00042">
    <property type="entry name" value="RNase_H"/>
    <property type="match status" value="1"/>
</dbReference>
<dbReference type="EMBL" id="CP036289">
    <property type="protein sequence ID" value="QDU74383.1"/>
    <property type="molecule type" value="Genomic_DNA"/>
</dbReference>
<evidence type="ECO:0000256" key="3">
    <source>
        <dbReference type="ARBA" id="ARBA00005300"/>
    </source>
</evidence>
<evidence type="ECO:0000256" key="11">
    <source>
        <dbReference type="HAMAP-Rule" id="MF_00042"/>
    </source>
</evidence>
<dbReference type="GO" id="GO:0003676">
    <property type="term" value="F:nucleic acid binding"/>
    <property type="evidence" value="ECO:0007669"/>
    <property type="project" value="InterPro"/>
</dbReference>
<dbReference type="KEGG" id="bvo:Pan97_13900"/>
<feature type="binding site" evidence="11">
    <location>
        <position position="14"/>
    </location>
    <ligand>
        <name>Mg(2+)</name>
        <dbReference type="ChEBI" id="CHEBI:18420"/>
        <label>2</label>
    </ligand>
</feature>
<evidence type="ECO:0000313" key="14">
    <source>
        <dbReference type="Proteomes" id="UP000318626"/>
    </source>
</evidence>
<accession>A0A518C577</accession>
<feature type="binding site" evidence="11">
    <location>
        <position position="14"/>
    </location>
    <ligand>
        <name>Mg(2+)</name>
        <dbReference type="ChEBI" id="CHEBI:18420"/>
        <label>1</label>
    </ligand>
</feature>
<evidence type="ECO:0000256" key="10">
    <source>
        <dbReference type="ARBA" id="ARBA00022842"/>
    </source>
</evidence>
<keyword evidence="8 11" id="KW-0255">Endonuclease</keyword>
<dbReference type="InterPro" id="IPR002156">
    <property type="entry name" value="RNaseH_domain"/>
</dbReference>
<dbReference type="GO" id="GO:0004523">
    <property type="term" value="F:RNA-DNA hybrid ribonuclease activity"/>
    <property type="evidence" value="ECO:0007669"/>
    <property type="project" value="UniProtKB-UniRule"/>
</dbReference>
<evidence type="ECO:0000256" key="1">
    <source>
        <dbReference type="ARBA" id="ARBA00000077"/>
    </source>
</evidence>
<dbReference type="CDD" id="cd09278">
    <property type="entry name" value="RNase_HI_prokaryote_like"/>
    <property type="match status" value="1"/>
</dbReference>
<comment type="subcellular location">
    <subcellularLocation>
        <location evidence="11">Cytoplasm</location>
    </subcellularLocation>
</comment>
<dbReference type="OrthoDB" id="7845843at2"/>
<feature type="binding site" evidence="11">
    <location>
        <position position="54"/>
    </location>
    <ligand>
        <name>Mg(2+)</name>
        <dbReference type="ChEBI" id="CHEBI:18420"/>
        <label>1</label>
    </ligand>
</feature>
<comment type="cofactor">
    <cofactor evidence="11">
        <name>Mg(2+)</name>
        <dbReference type="ChEBI" id="CHEBI:18420"/>
    </cofactor>
    <text evidence="11">Binds 1 Mg(2+) ion per subunit. May bind a second metal ion at a regulatory site, or after substrate binding.</text>
</comment>
<reference evidence="14" key="1">
    <citation type="submission" date="2019-02" db="EMBL/GenBank/DDBJ databases">
        <title>Deep-cultivation of Planctomycetes and their phenomic and genomic characterization uncovers novel biology.</title>
        <authorList>
            <person name="Wiegand S."/>
            <person name="Jogler M."/>
            <person name="Boedeker C."/>
            <person name="Pinto D."/>
            <person name="Vollmers J."/>
            <person name="Rivas-Marin E."/>
            <person name="Kohn T."/>
            <person name="Peeters S.H."/>
            <person name="Heuer A."/>
            <person name="Rast P."/>
            <person name="Oberbeckmann S."/>
            <person name="Bunk B."/>
            <person name="Jeske O."/>
            <person name="Meyerdierks A."/>
            <person name="Storesund J.E."/>
            <person name="Kallscheuer N."/>
            <person name="Luecker S."/>
            <person name="Lage O.M."/>
            <person name="Pohl T."/>
            <person name="Merkel B.J."/>
            <person name="Hornburger P."/>
            <person name="Mueller R.-W."/>
            <person name="Bruemmer F."/>
            <person name="Labrenz M."/>
            <person name="Spormann A.M."/>
            <person name="Op den Camp H."/>
            <person name="Overmann J."/>
            <person name="Amann R."/>
            <person name="Jetten M.S.M."/>
            <person name="Mascher T."/>
            <person name="Medema M.H."/>
            <person name="Devos D.P."/>
            <person name="Kaster A.-K."/>
            <person name="Ovreas L."/>
            <person name="Rohde M."/>
            <person name="Galperin M.Y."/>
            <person name="Jogler C."/>
        </authorList>
    </citation>
    <scope>NUCLEOTIDE SEQUENCE [LARGE SCALE GENOMIC DNA]</scope>
    <source>
        <strain evidence="14">Pan97</strain>
    </source>
</reference>
<dbReference type="PANTHER" id="PTHR10642:SF26">
    <property type="entry name" value="RIBONUCLEASE H1"/>
    <property type="match status" value="1"/>
</dbReference>
<evidence type="ECO:0000259" key="12">
    <source>
        <dbReference type="PROSITE" id="PS50879"/>
    </source>
</evidence>
<evidence type="ECO:0000256" key="7">
    <source>
        <dbReference type="ARBA" id="ARBA00022723"/>
    </source>
</evidence>
<dbReference type="GO" id="GO:0000287">
    <property type="term" value="F:magnesium ion binding"/>
    <property type="evidence" value="ECO:0007669"/>
    <property type="project" value="UniProtKB-UniRule"/>
</dbReference>
<dbReference type="NCBIfam" id="NF001236">
    <property type="entry name" value="PRK00203.1"/>
    <property type="match status" value="1"/>
</dbReference>
<protein>
    <recommendedName>
        <fullName evidence="5 11">Ribonuclease H</fullName>
        <shortName evidence="11">RNase H</shortName>
        <ecNumber evidence="5 11">3.1.26.4</ecNumber>
    </recommendedName>
</protein>
<comment type="similarity">
    <text evidence="3 11">Belongs to the RNase H family.</text>
</comment>
<dbReference type="GO" id="GO:0043137">
    <property type="term" value="P:DNA replication, removal of RNA primer"/>
    <property type="evidence" value="ECO:0007669"/>
    <property type="project" value="TreeGrafter"/>
</dbReference>
<evidence type="ECO:0000313" key="13">
    <source>
        <dbReference type="EMBL" id="QDU74383.1"/>
    </source>
</evidence>
<evidence type="ECO:0000256" key="6">
    <source>
        <dbReference type="ARBA" id="ARBA00022722"/>
    </source>
</evidence>
<organism evidence="13 14">
    <name type="scientific">Bremerella volcania</name>
    <dbReference type="NCBI Taxonomy" id="2527984"/>
    <lineage>
        <taxon>Bacteria</taxon>
        <taxon>Pseudomonadati</taxon>
        <taxon>Planctomycetota</taxon>
        <taxon>Planctomycetia</taxon>
        <taxon>Pirellulales</taxon>
        <taxon>Pirellulaceae</taxon>
        <taxon>Bremerella</taxon>
    </lineage>
</organism>